<accession>A0ABT4VHV4</accession>
<feature type="transmembrane region" description="Helical" evidence="1">
    <location>
        <begin position="61"/>
        <end position="80"/>
    </location>
</feature>
<dbReference type="EMBL" id="JAPJZH010000001">
    <property type="protein sequence ID" value="MDA4844179.1"/>
    <property type="molecule type" value="Genomic_DNA"/>
</dbReference>
<name>A0ABT4VHV4_9HYPH</name>
<evidence type="ECO:0000313" key="2">
    <source>
        <dbReference type="EMBL" id="MDA4844179.1"/>
    </source>
</evidence>
<dbReference type="RefSeq" id="WP_271087702.1">
    <property type="nucleotide sequence ID" value="NZ_JAPJZH010000001.1"/>
</dbReference>
<dbReference type="Pfam" id="PF14248">
    <property type="entry name" value="DUF4345"/>
    <property type="match status" value="1"/>
</dbReference>
<comment type="caution">
    <text evidence="2">The sequence shown here is derived from an EMBL/GenBank/DDBJ whole genome shotgun (WGS) entry which is preliminary data.</text>
</comment>
<evidence type="ECO:0000256" key="1">
    <source>
        <dbReference type="SAM" id="Phobius"/>
    </source>
</evidence>
<protein>
    <submittedName>
        <fullName evidence="2">DUF4345 domain-containing protein</fullName>
    </submittedName>
</protein>
<dbReference type="Proteomes" id="UP001148313">
    <property type="component" value="Unassembled WGS sequence"/>
</dbReference>
<keyword evidence="1" id="KW-0812">Transmembrane</keyword>
<dbReference type="InterPro" id="IPR025597">
    <property type="entry name" value="DUF4345"/>
</dbReference>
<feature type="transmembrane region" description="Helical" evidence="1">
    <location>
        <begin position="12"/>
        <end position="34"/>
    </location>
</feature>
<reference evidence="2" key="1">
    <citation type="submission" date="2022-11" db="EMBL/GenBank/DDBJ databases">
        <title>Hoeflea poritis sp. nov., isolated from scleractinian coral Porites lutea.</title>
        <authorList>
            <person name="Zhang G."/>
            <person name="Wei Q."/>
            <person name="Cai L."/>
        </authorList>
    </citation>
    <scope>NUCLEOTIDE SEQUENCE</scope>
    <source>
        <strain evidence="2">E7-10</strain>
    </source>
</reference>
<keyword evidence="3" id="KW-1185">Reference proteome</keyword>
<gene>
    <name evidence="2" type="ORF">OOZ53_02410</name>
</gene>
<feature type="transmembrane region" description="Helical" evidence="1">
    <location>
        <begin position="112"/>
        <end position="136"/>
    </location>
</feature>
<keyword evidence="1" id="KW-0472">Membrane</keyword>
<evidence type="ECO:0000313" key="3">
    <source>
        <dbReference type="Proteomes" id="UP001148313"/>
    </source>
</evidence>
<proteinExistence type="predicted"/>
<feature type="transmembrane region" description="Helical" evidence="1">
    <location>
        <begin position="87"/>
        <end position="106"/>
    </location>
</feature>
<sequence>MISLKTPILPLRIILALVGIVIVVLGFDVAFGGIRTLGWLGPTDFIEVVNSSDFRVQDSHFRFLGGVWIGIGFVFIAGAFALQQLRLVLIVLCGLVFIGGLARFTGPSFATLFNLSVLPSLLAELFVFPLLGYWIARSGKDHP</sequence>
<keyword evidence="1" id="KW-1133">Transmembrane helix</keyword>
<organism evidence="2 3">
    <name type="scientific">Hoeflea poritis</name>
    <dbReference type="NCBI Taxonomy" id="2993659"/>
    <lineage>
        <taxon>Bacteria</taxon>
        <taxon>Pseudomonadati</taxon>
        <taxon>Pseudomonadota</taxon>
        <taxon>Alphaproteobacteria</taxon>
        <taxon>Hyphomicrobiales</taxon>
        <taxon>Rhizobiaceae</taxon>
        <taxon>Hoeflea</taxon>
    </lineage>
</organism>